<dbReference type="InterPro" id="IPR032710">
    <property type="entry name" value="NTF2-like_dom_sf"/>
</dbReference>
<gene>
    <name evidence="2" type="ORF">J2S57_003850</name>
</gene>
<keyword evidence="3" id="KW-1185">Reference proteome</keyword>
<evidence type="ECO:0000313" key="3">
    <source>
        <dbReference type="Proteomes" id="UP001235712"/>
    </source>
</evidence>
<dbReference type="EMBL" id="JAUSQZ010000001">
    <property type="protein sequence ID" value="MDP9828101.1"/>
    <property type="molecule type" value="Genomic_DNA"/>
</dbReference>
<organism evidence="2 3">
    <name type="scientific">Kineosporia succinea</name>
    <dbReference type="NCBI Taxonomy" id="84632"/>
    <lineage>
        <taxon>Bacteria</taxon>
        <taxon>Bacillati</taxon>
        <taxon>Actinomycetota</taxon>
        <taxon>Actinomycetes</taxon>
        <taxon>Kineosporiales</taxon>
        <taxon>Kineosporiaceae</taxon>
        <taxon>Kineosporia</taxon>
    </lineage>
</organism>
<dbReference type="Proteomes" id="UP001235712">
    <property type="component" value="Unassembled WGS sequence"/>
</dbReference>
<dbReference type="InterPro" id="IPR037401">
    <property type="entry name" value="SnoaL-like"/>
</dbReference>
<feature type="domain" description="SnoaL-like" evidence="1">
    <location>
        <begin position="21"/>
        <end position="114"/>
    </location>
</feature>
<comment type="caution">
    <text evidence="2">The sequence shown here is derived from an EMBL/GenBank/DDBJ whole genome shotgun (WGS) entry which is preliminary data.</text>
</comment>
<proteinExistence type="predicted"/>
<dbReference type="Gene3D" id="3.10.450.50">
    <property type="match status" value="1"/>
</dbReference>
<accession>A0ABT9P5Y1</accession>
<protein>
    <submittedName>
        <fullName evidence="2">Ketosteroid isomerase-like protein</fullName>
    </submittedName>
</protein>
<dbReference type="SUPFAM" id="SSF54427">
    <property type="entry name" value="NTF2-like"/>
    <property type="match status" value="1"/>
</dbReference>
<dbReference type="Pfam" id="PF12680">
    <property type="entry name" value="SnoaL_2"/>
    <property type="match status" value="1"/>
</dbReference>
<evidence type="ECO:0000259" key="1">
    <source>
        <dbReference type="Pfam" id="PF12680"/>
    </source>
</evidence>
<dbReference type="RefSeq" id="WP_307244943.1">
    <property type="nucleotide sequence ID" value="NZ_JAUSQZ010000001.1"/>
</dbReference>
<evidence type="ECO:0000313" key="2">
    <source>
        <dbReference type="EMBL" id="MDP9828101.1"/>
    </source>
</evidence>
<name>A0ABT9P5Y1_9ACTN</name>
<sequence length="134" mass="14504">MSSVLSELVQASETGTTALREALARVVAEEIEVLHEPPDPNDGVYPSATLLQVLAQRAELFVKLMPDYAETRQITADGDEITIALRFTGTLPDGTPVAVDGTDTLLVRDEKVVRLTGRFDSEQMRPLLQALGVA</sequence>
<reference evidence="2 3" key="1">
    <citation type="submission" date="2023-07" db="EMBL/GenBank/DDBJ databases">
        <title>Sequencing the genomes of 1000 actinobacteria strains.</title>
        <authorList>
            <person name="Klenk H.-P."/>
        </authorList>
    </citation>
    <scope>NUCLEOTIDE SEQUENCE [LARGE SCALE GENOMIC DNA]</scope>
    <source>
        <strain evidence="2 3">DSM 44388</strain>
    </source>
</reference>